<comment type="caution">
    <text evidence="3">The sequence shown here is derived from an EMBL/GenBank/DDBJ whole genome shotgun (WGS) entry which is preliminary data.</text>
</comment>
<feature type="region of interest" description="Disordered" evidence="1">
    <location>
        <begin position="1"/>
        <end position="33"/>
    </location>
</feature>
<feature type="compositionally biased region" description="Low complexity" evidence="1">
    <location>
        <begin position="167"/>
        <end position="184"/>
    </location>
</feature>
<gene>
    <name evidence="3" type="ORF">Plil01_000502300</name>
</gene>
<protein>
    <submittedName>
        <fullName evidence="3">Unnamed protein product</fullName>
    </submittedName>
</protein>
<keyword evidence="4" id="KW-1185">Reference proteome</keyword>
<evidence type="ECO:0000313" key="3">
    <source>
        <dbReference type="EMBL" id="GMF14946.1"/>
    </source>
</evidence>
<dbReference type="Proteomes" id="UP001165083">
    <property type="component" value="Unassembled WGS sequence"/>
</dbReference>
<dbReference type="InterPro" id="IPR005162">
    <property type="entry name" value="Retrotrans_gag_dom"/>
</dbReference>
<sequence length="326" mass="36349">MLQEQAQSSAYSRFAQRSSPLSSLHDQPSAYRTRVPGAHPRLLHLVALHIDPATKLIPAFCTDSSPFQFQLVPSGSPRAPSSPSPSSSFSSLWAHPSRGDTPLAGRDQSLPPPPTRHLVTTLESSVGAMDADTAQQMFAPLAAMMREQQQFLSHTAELQQQMAATLQQQQQVPPPQHQQVDAAPTPDTREYCEEGIIMPTFHGMKDDDVADYMFSARLYFDSKNIQYGDDAPQQRPLSLLVANLKGPAAAWYRKYVSHEGNFLQSVAQFEELLTSEFTAPDKQEHLRDQLLRLRQKYFACLEDDVSSFRNIMCKVEDMSDIESPGS</sequence>
<dbReference type="EMBL" id="BSXW01000211">
    <property type="protein sequence ID" value="GMF14946.1"/>
    <property type="molecule type" value="Genomic_DNA"/>
</dbReference>
<dbReference type="Pfam" id="PF03732">
    <property type="entry name" value="Retrotrans_gag"/>
    <property type="match status" value="1"/>
</dbReference>
<evidence type="ECO:0000259" key="2">
    <source>
        <dbReference type="Pfam" id="PF03732"/>
    </source>
</evidence>
<proteinExistence type="predicted"/>
<reference evidence="3" key="1">
    <citation type="submission" date="2023-04" db="EMBL/GenBank/DDBJ databases">
        <title>Phytophthora lilii NBRC 32176.</title>
        <authorList>
            <person name="Ichikawa N."/>
            <person name="Sato H."/>
            <person name="Tonouchi N."/>
        </authorList>
    </citation>
    <scope>NUCLEOTIDE SEQUENCE</scope>
    <source>
        <strain evidence="3">NBRC 32176</strain>
    </source>
</reference>
<dbReference type="AlphaFoldDB" id="A0A9W6WIZ5"/>
<feature type="domain" description="Retrotransposon gag" evidence="2">
    <location>
        <begin position="239"/>
        <end position="317"/>
    </location>
</feature>
<evidence type="ECO:0000313" key="4">
    <source>
        <dbReference type="Proteomes" id="UP001165083"/>
    </source>
</evidence>
<feature type="compositionally biased region" description="Polar residues" evidence="1">
    <location>
        <begin position="1"/>
        <end position="26"/>
    </location>
</feature>
<dbReference type="OrthoDB" id="113887at2759"/>
<organism evidence="3 4">
    <name type="scientific">Phytophthora lilii</name>
    <dbReference type="NCBI Taxonomy" id="2077276"/>
    <lineage>
        <taxon>Eukaryota</taxon>
        <taxon>Sar</taxon>
        <taxon>Stramenopiles</taxon>
        <taxon>Oomycota</taxon>
        <taxon>Peronosporomycetes</taxon>
        <taxon>Peronosporales</taxon>
        <taxon>Peronosporaceae</taxon>
        <taxon>Phytophthora</taxon>
    </lineage>
</organism>
<feature type="compositionally biased region" description="Low complexity" evidence="1">
    <location>
        <begin position="73"/>
        <end position="91"/>
    </location>
</feature>
<name>A0A9W6WIZ5_9STRA</name>
<feature type="region of interest" description="Disordered" evidence="1">
    <location>
        <begin position="167"/>
        <end position="186"/>
    </location>
</feature>
<accession>A0A9W6WIZ5</accession>
<evidence type="ECO:0000256" key="1">
    <source>
        <dbReference type="SAM" id="MobiDB-lite"/>
    </source>
</evidence>
<feature type="region of interest" description="Disordered" evidence="1">
    <location>
        <begin position="72"/>
        <end position="116"/>
    </location>
</feature>